<feature type="transmembrane region" description="Helical" evidence="1">
    <location>
        <begin position="24"/>
        <end position="44"/>
    </location>
</feature>
<protein>
    <recommendedName>
        <fullName evidence="4">Integral membrane protein</fullName>
    </recommendedName>
</protein>
<keyword evidence="1" id="KW-0472">Membrane</keyword>
<feature type="transmembrane region" description="Helical" evidence="1">
    <location>
        <begin position="56"/>
        <end position="78"/>
    </location>
</feature>
<feature type="transmembrane region" description="Helical" evidence="1">
    <location>
        <begin position="98"/>
        <end position="126"/>
    </location>
</feature>
<keyword evidence="1" id="KW-0812">Transmembrane</keyword>
<dbReference type="RefSeq" id="WP_284328596.1">
    <property type="nucleotide sequence ID" value="NZ_BSUN01000001.1"/>
</dbReference>
<comment type="caution">
    <text evidence="2">The sequence shown here is derived from an EMBL/GenBank/DDBJ whole genome shotgun (WGS) entry which is preliminary data.</text>
</comment>
<evidence type="ECO:0000313" key="2">
    <source>
        <dbReference type="EMBL" id="GMA36477.1"/>
    </source>
</evidence>
<evidence type="ECO:0000256" key="1">
    <source>
        <dbReference type="SAM" id="Phobius"/>
    </source>
</evidence>
<dbReference type="Proteomes" id="UP001157125">
    <property type="component" value="Unassembled WGS sequence"/>
</dbReference>
<proteinExistence type="predicted"/>
<dbReference type="EMBL" id="BSUN01000001">
    <property type="protein sequence ID" value="GMA36477.1"/>
    <property type="molecule type" value="Genomic_DNA"/>
</dbReference>
<reference evidence="3" key="1">
    <citation type="journal article" date="2019" name="Int. J. Syst. Evol. Microbiol.">
        <title>The Global Catalogue of Microorganisms (GCM) 10K type strain sequencing project: providing services to taxonomists for standard genome sequencing and annotation.</title>
        <authorList>
            <consortium name="The Broad Institute Genomics Platform"/>
            <consortium name="The Broad Institute Genome Sequencing Center for Infectious Disease"/>
            <person name="Wu L."/>
            <person name="Ma J."/>
        </authorList>
    </citation>
    <scope>NUCLEOTIDE SEQUENCE [LARGE SCALE GENOMIC DNA]</scope>
    <source>
        <strain evidence="3">NBRC 112299</strain>
    </source>
</reference>
<evidence type="ECO:0008006" key="4">
    <source>
        <dbReference type="Google" id="ProtNLM"/>
    </source>
</evidence>
<keyword evidence="3" id="KW-1185">Reference proteome</keyword>
<organism evidence="2 3">
    <name type="scientific">Demequina litorisediminis</name>
    <dbReference type="NCBI Taxonomy" id="1849022"/>
    <lineage>
        <taxon>Bacteria</taxon>
        <taxon>Bacillati</taxon>
        <taxon>Actinomycetota</taxon>
        <taxon>Actinomycetes</taxon>
        <taxon>Micrococcales</taxon>
        <taxon>Demequinaceae</taxon>
        <taxon>Demequina</taxon>
    </lineage>
</organism>
<sequence length="134" mass="13618">MASTILGAMNSVVASSGRWARPVAVTLLWVETAVLAVAAVAYAIHGVAGSSDVELSFALAAMVAVLAVPLGAAGRAVATGKRWGRSYGLMWQVLQVAVGWYVMSASPLLGIGVMALAIAAAAAIVLDTRLDPQI</sequence>
<accession>A0ABQ6IF10</accession>
<keyword evidence="1" id="KW-1133">Transmembrane helix</keyword>
<gene>
    <name evidence="2" type="ORF">GCM10025876_26810</name>
</gene>
<evidence type="ECO:0000313" key="3">
    <source>
        <dbReference type="Proteomes" id="UP001157125"/>
    </source>
</evidence>
<name>A0ABQ6IF10_9MICO</name>